<dbReference type="RefSeq" id="WP_024496644.1">
    <property type="nucleotide sequence ID" value="NZ_AWGA01000074.1"/>
</dbReference>
<feature type="binding site" evidence="7">
    <location>
        <position position="193"/>
    </location>
    <ligand>
        <name>Fe(2+)</name>
        <dbReference type="ChEBI" id="CHEBI:29033"/>
    </ligand>
</feature>
<keyword evidence="3 7" id="KW-0350">Heme biosynthesis</keyword>
<evidence type="ECO:0000256" key="1">
    <source>
        <dbReference type="ARBA" id="ARBA00007718"/>
    </source>
</evidence>
<dbReference type="Pfam" id="PF00762">
    <property type="entry name" value="Ferrochelatase"/>
    <property type="match status" value="1"/>
</dbReference>
<evidence type="ECO:0000256" key="3">
    <source>
        <dbReference type="ARBA" id="ARBA00023133"/>
    </source>
</evidence>
<comment type="catalytic activity">
    <reaction evidence="6">
        <text>Fe-coproporphyrin III + 2 H(+) = coproporphyrin III + Fe(2+)</text>
        <dbReference type="Rhea" id="RHEA:49572"/>
        <dbReference type="ChEBI" id="CHEBI:15378"/>
        <dbReference type="ChEBI" id="CHEBI:29033"/>
        <dbReference type="ChEBI" id="CHEBI:68438"/>
        <dbReference type="ChEBI" id="CHEBI:131725"/>
        <dbReference type="EC" id="4.99.1.9"/>
    </reaction>
    <physiologicalReaction direction="right-to-left" evidence="6">
        <dbReference type="Rhea" id="RHEA:49574"/>
    </physiologicalReaction>
</comment>
<evidence type="ECO:0000313" key="10">
    <source>
        <dbReference type="Proteomes" id="UP000506160"/>
    </source>
</evidence>
<dbReference type="EMBL" id="AWGA01000074">
    <property type="protein sequence ID" value="TEA26511.1"/>
    <property type="molecule type" value="Genomic_DNA"/>
</dbReference>
<comment type="function">
    <text evidence="7">Catalyzes the ferrous insertion into protoporphyrin IX.</text>
</comment>
<keyword evidence="5 7" id="KW-0627">Porphyrin biosynthesis</keyword>
<dbReference type="CDD" id="cd00419">
    <property type="entry name" value="Ferrochelatase_C"/>
    <property type="match status" value="1"/>
</dbReference>
<keyword evidence="4 7" id="KW-0456">Lyase</keyword>
<comment type="catalytic activity">
    <reaction evidence="7">
        <text>heme b + 2 H(+) = protoporphyrin IX + Fe(2+)</text>
        <dbReference type="Rhea" id="RHEA:22584"/>
        <dbReference type="ChEBI" id="CHEBI:15378"/>
        <dbReference type="ChEBI" id="CHEBI:29033"/>
        <dbReference type="ChEBI" id="CHEBI:57306"/>
        <dbReference type="ChEBI" id="CHEBI:60344"/>
        <dbReference type="EC" id="4.98.1.1"/>
    </reaction>
</comment>
<dbReference type="InterPro" id="IPR033659">
    <property type="entry name" value="Ferrochelatase_N"/>
</dbReference>
<evidence type="ECO:0000313" key="9">
    <source>
        <dbReference type="EMBL" id="TEA26511.1"/>
    </source>
</evidence>
<comment type="caution">
    <text evidence="9">The sequence shown here is derived from an EMBL/GenBank/DDBJ whole genome shotgun (WGS) entry which is preliminary data.</text>
</comment>
<dbReference type="EC" id="4.98.1.1" evidence="7"/>
<keyword evidence="10" id="KW-1185">Reference proteome</keyword>
<dbReference type="InterPro" id="IPR033644">
    <property type="entry name" value="Ferrochelatase_C"/>
</dbReference>
<evidence type="ECO:0000256" key="4">
    <source>
        <dbReference type="ARBA" id="ARBA00023239"/>
    </source>
</evidence>
<accession>A0AB94IAT0</accession>
<gene>
    <name evidence="7" type="primary">hemH</name>
    <name evidence="9" type="ORF">O970_08285</name>
</gene>
<dbReference type="GO" id="GO:0005737">
    <property type="term" value="C:cytoplasm"/>
    <property type="evidence" value="ECO:0007669"/>
    <property type="project" value="UniProtKB-SubCell"/>
</dbReference>
<dbReference type="CDD" id="cd03411">
    <property type="entry name" value="Ferrochelatase_N"/>
    <property type="match status" value="1"/>
</dbReference>
<dbReference type="SUPFAM" id="SSF53800">
    <property type="entry name" value="Chelatase"/>
    <property type="match status" value="1"/>
</dbReference>
<name>A0AB94IAT0_9GAMM</name>
<dbReference type="InterPro" id="IPR001015">
    <property type="entry name" value="Ferrochelatase"/>
</dbReference>
<keyword evidence="7" id="KW-0963">Cytoplasm</keyword>
<dbReference type="GO" id="GO:0046872">
    <property type="term" value="F:metal ion binding"/>
    <property type="evidence" value="ECO:0007669"/>
    <property type="project" value="UniProtKB-KW"/>
</dbReference>
<evidence type="ECO:0000256" key="2">
    <source>
        <dbReference type="ARBA" id="ARBA00023004"/>
    </source>
</evidence>
<dbReference type="NCBIfam" id="TIGR00109">
    <property type="entry name" value="hemH"/>
    <property type="match status" value="1"/>
</dbReference>
<comment type="subcellular location">
    <subcellularLocation>
        <location evidence="7">Cytoplasm</location>
    </subcellularLocation>
</comment>
<protein>
    <recommendedName>
        <fullName evidence="7">Ferrochelatase</fullName>
        <ecNumber evidence="7">4.98.1.1</ecNumber>
    </recommendedName>
    <alternativeName>
        <fullName evidence="7">Heme synthase</fullName>
    </alternativeName>
    <alternativeName>
        <fullName evidence="7">Protoheme ferro-lyase</fullName>
    </alternativeName>
</protein>
<dbReference type="Gene3D" id="3.40.50.1400">
    <property type="match status" value="2"/>
</dbReference>
<proteinExistence type="inferred from homology"/>
<evidence type="ECO:0000256" key="8">
    <source>
        <dbReference type="RuleBase" id="RU004185"/>
    </source>
</evidence>
<dbReference type="PANTHER" id="PTHR11108:SF1">
    <property type="entry name" value="FERROCHELATASE, MITOCHONDRIAL"/>
    <property type="match status" value="1"/>
</dbReference>
<dbReference type="GO" id="GO:0004325">
    <property type="term" value="F:ferrochelatase activity"/>
    <property type="evidence" value="ECO:0007669"/>
    <property type="project" value="UniProtKB-UniRule"/>
</dbReference>
<dbReference type="HAMAP" id="MF_00323">
    <property type="entry name" value="Ferrochelatase"/>
    <property type="match status" value="1"/>
</dbReference>
<dbReference type="Proteomes" id="UP000506160">
    <property type="component" value="Unassembled WGS sequence"/>
</dbReference>
<keyword evidence="2 7" id="KW-0408">Iron</keyword>
<comment type="pathway">
    <text evidence="7">Porphyrin-containing compound metabolism; protoheme biosynthesis; protoheme from protoporphyrin-IX: step 1/1.</text>
</comment>
<evidence type="ECO:0000256" key="5">
    <source>
        <dbReference type="ARBA" id="ARBA00023244"/>
    </source>
</evidence>
<feature type="binding site" evidence="7">
    <location>
        <position position="277"/>
    </location>
    <ligand>
        <name>Fe(2+)</name>
        <dbReference type="ChEBI" id="CHEBI:29033"/>
    </ligand>
</feature>
<dbReference type="AlphaFoldDB" id="A0AB94IAT0"/>
<evidence type="ECO:0000256" key="7">
    <source>
        <dbReference type="HAMAP-Rule" id="MF_00323"/>
    </source>
</evidence>
<organism evidence="9 10">
    <name type="scientific">Candidatus Schmidhempelia bombi str. Bimp</name>
    <dbReference type="NCBI Taxonomy" id="1387197"/>
    <lineage>
        <taxon>Bacteria</taxon>
        <taxon>Pseudomonadati</taxon>
        <taxon>Pseudomonadota</taxon>
        <taxon>Gammaproteobacteria</taxon>
        <taxon>Orbales</taxon>
        <taxon>Orbaceae</taxon>
        <taxon>Candidatus Schmidhempelia</taxon>
    </lineage>
</organism>
<reference evidence="9 10" key="1">
    <citation type="journal article" date="2014" name="Appl. Environ. Microbiol.">
        <title>Genomic features of a bumble bee symbiont reflect its host environment.</title>
        <authorList>
            <person name="Martinson V.G."/>
            <person name="Magoc T."/>
            <person name="Koch H."/>
            <person name="Salzberg S.L."/>
            <person name="Moran N.A."/>
        </authorList>
    </citation>
    <scope>NUCLEOTIDE SEQUENCE [LARGE SCALE GENOMIC DNA]</scope>
    <source>
        <strain evidence="9 10">Bimp</strain>
    </source>
</reference>
<keyword evidence="7" id="KW-0479">Metal-binding</keyword>
<evidence type="ECO:0000256" key="6">
    <source>
        <dbReference type="ARBA" id="ARBA00024536"/>
    </source>
</evidence>
<sequence length="329" mass="37481">MNKAHQFGVLLVNLGTPENLSYSAVTQFLTEFLLDRHVVDLPALFWKPLLTKIILPRRIPNTINNYKKIWLSEGSPLWVYSQQLTQTVAAQLPDISCKLAMTYGQPNLMEQIECLKYCDRIRIIPLFPQYSTTTTLPILNKIKQITANWVNPPYIEYIPDYANESLYITALTDTIVAHVKQHGIPDTLLLSYHGIPIKYIRKRQDSYLTRCELTTHILKQQLQQYGYHLEIMHSYQSQFGKGEWSKPDTTTMLTELAAKGNHHVAVVCPGFAVDCVETLEEIATFNREKFIQSGGTDFYYISALNNSAAHVTLLLHLIHHASALPLSPP</sequence>
<dbReference type="GO" id="GO:0006783">
    <property type="term" value="P:heme biosynthetic process"/>
    <property type="evidence" value="ECO:0007669"/>
    <property type="project" value="UniProtKB-UniRule"/>
</dbReference>
<dbReference type="PANTHER" id="PTHR11108">
    <property type="entry name" value="FERROCHELATASE"/>
    <property type="match status" value="1"/>
</dbReference>
<comment type="similarity">
    <text evidence="1 7 8">Belongs to the ferrochelatase family.</text>
</comment>